<comment type="caution">
    <text evidence="3">The sequence shown here is derived from an EMBL/GenBank/DDBJ whole genome shotgun (WGS) entry which is preliminary data.</text>
</comment>
<dbReference type="SUPFAM" id="SSF47699">
    <property type="entry name" value="Bifunctional inhibitor/lipid-transfer protein/seed storage 2S albumin"/>
    <property type="match status" value="1"/>
</dbReference>
<feature type="chain" id="PRO_5035943780" evidence="1">
    <location>
        <begin position="27"/>
        <end position="107"/>
    </location>
</feature>
<organism evidence="3 4">
    <name type="scientific">Olea europaea subsp. europaea</name>
    <dbReference type="NCBI Taxonomy" id="158383"/>
    <lineage>
        <taxon>Eukaryota</taxon>
        <taxon>Viridiplantae</taxon>
        <taxon>Streptophyta</taxon>
        <taxon>Embryophyta</taxon>
        <taxon>Tracheophyta</taxon>
        <taxon>Spermatophyta</taxon>
        <taxon>Magnoliopsida</taxon>
        <taxon>eudicotyledons</taxon>
        <taxon>Gunneridae</taxon>
        <taxon>Pentapetalae</taxon>
        <taxon>asterids</taxon>
        <taxon>lamiids</taxon>
        <taxon>Lamiales</taxon>
        <taxon>Oleaceae</taxon>
        <taxon>Oleeae</taxon>
        <taxon>Olea</taxon>
    </lineage>
</organism>
<dbReference type="AlphaFoldDB" id="A0A8S0T8Z4"/>
<sequence length="107" mass="11729">EIEMVKANRVIFLVLVALMFIATVNGDTTSTICKVEVSELAECLPAITGKSPSKPNKSCCAAIRKADLHCLCNYKSEFAKFGDPTKAMALPKQCGLKLPRECNKKFF</sequence>
<feature type="non-terminal residue" evidence="3">
    <location>
        <position position="1"/>
    </location>
</feature>
<evidence type="ECO:0000259" key="2">
    <source>
        <dbReference type="SMART" id="SM00499"/>
    </source>
</evidence>
<dbReference type="InterPro" id="IPR016140">
    <property type="entry name" value="Bifunc_inhib/LTP/seed_store"/>
</dbReference>
<dbReference type="Gene3D" id="1.10.110.10">
    <property type="entry name" value="Plant lipid-transfer and hydrophobic proteins"/>
    <property type="match status" value="1"/>
</dbReference>
<reference evidence="3 4" key="1">
    <citation type="submission" date="2019-12" db="EMBL/GenBank/DDBJ databases">
        <authorList>
            <person name="Alioto T."/>
            <person name="Alioto T."/>
            <person name="Gomez Garrido J."/>
        </authorList>
    </citation>
    <scope>NUCLEOTIDE SEQUENCE [LARGE SCALE GENOMIC DNA]</scope>
</reference>
<feature type="domain" description="Bifunctional inhibitor/plant lipid transfer protein/seed storage helical" evidence="2">
    <location>
        <begin position="33"/>
        <end position="102"/>
    </location>
</feature>
<dbReference type="InterPro" id="IPR039265">
    <property type="entry name" value="DIR1-like"/>
</dbReference>
<dbReference type="Proteomes" id="UP000594638">
    <property type="component" value="Unassembled WGS sequence"/>
</dbReference>
<dbReference type="PANTHER" id="PTHR33122">
    <property type="entry name" value="LIPID BINDING PROTEIN-RELATED"/>
    <property type="match status" value="1"/>
</dbReference>
<keyword evidence="1" id="KW-0732">Signal</keyword>
<name>A0A8S0T8Z4_OLEEU</name>
<dbReference type="InterPro" id="IPR036312">
    <property type="entry name" value="Bifun_inhib/LTP/seed_sf"/>
</dbReference>
<evidence type="ECO:0000313" key="3">
    <source>
        <dbReference type="EMBL" id="CAA3001526.1"/>
    </source>
</evidence>
<dbReference type="InterPro" id="IPR044741">
    <property type="entry name" value="NsLTP-like"/>
</dbReference>
<proteinExistence type="predicted"/>
<dbReference type="Gramene" id="OE9A063904T1">
    <property type="protein sequence ID" value="OE9A063904C1"/>
    <property type="gene ID" value="OE9A063904"/>
</dbReference>
<dbReference type="GO" id="GO:0005504">
    <property type="term" value="F:fatty acid binding"/>
    <property type="evidence" value="ECO:0007669"/>
    <property type="project" value="InterPro"/>
</dbReference>
<evidence type="ECO:0000313" key="4">
    <source>
        <dbReference type="Proteomes" id="UP000594638"/>
    </source>
</evidence>
<dbReference type="PANTHER" id="PTHR33122:SF43">
    <property type="entry name" value="BIFUNCTIONAL INHIBITOR_PLANT LIPID TRANSFER PROTEIN_SEED STORAGE HELICAL DOMAIN-CONTAINING PROTEIN"/>
    <property type="match status" value="1"/>
</dbReference>
<accession>A0A8S0T8Z4</accession>
<evidence type="ECO:0000256" key="1">
    <source>
        <dbReference type="SAM" id="SignalP"/>
    </source>
</evidence>
<dbReference type="CDD" id="cd04660">
    <property type="entry name" value="nsLTP_like"/>
    <property type="match status" value="1"/>
</dbReference>
<dbReference type="Pfam" id="PF14368">
    <property type="entry name" value="LTP_2"/>
    <property type="match status" value="1"/>
</dbReference>
<dbReference type="SMART" id="SM00499">
    <property type="entry name" value="AAI"/>
    <property type="match status" value="1"/>
</dbReference>
<gene>
    <name evidence="3" type="ORF">OLEA9_A063904</name>
</gene>
<feature type="signal peptide" evidence="1">
    <location>
        <begin position="1"/>
        <end position="26"/>
    </location>
</feature>
<dbReference type="GO" id="GO:0009627">
    <property type="term" value="P:systemic acquired resistance"/>
    <property type="evidence" value="ECO:0007669"/>
    <property type="project" value="InterPro"/>
</dbReference>
<dbReference type="OrthoDB" id="656626at2759"/>
<dbReference type="EMBL" id="CACTIH010005763">
    <property type="protein sequence ID" value="CAA3001526.1"/>
    <property type="molecule type" value="Genomic_DNA"/>
</dbReference>
<protein>
    <submittedName>
        <fullName evidence="3">Lipid-transfer DIR1</fullName>
    </submittedName>
</protein>
<keyword evidence="4" id="KW-1185">Reference proteome</keyword>